<accession>A0AAN7D4C4</accession>
<dbReference type="EMBL" id="JASEJX010000038">
    <property type="protein sequence ID" value="KAK4509833.1"/>
    <property type="molecule type" value="Genomic_DNA"/>
</dbReference>
<protein>
    <submittedName>
        <fullName evidence="2">Uncharacterized protein</fullName>
    </submittedName>
</protein>
<feature type="compositionally biased region" description="Polar residues" evidence="1">
    <location>
        <begin position="96"/>
        <end position="111"/>
    </location>
</feature>
<feature type="compositionally biased region" description="Basic and acidic residues" evidence="1">
    <location>
        <begin position="362"/>
        <end position="375"/>
    </location>
</feature>
<name>A0AAN7D4C4_9FUNG</name>
<feature type="region of interest" description="Disordered" evidence="1">
    <location>
        <begin position="342"/>
        <end position="377"/>
    </location>
</feature>
<evidence type="ECO:0000313" key="2">
    <source>
        <dbReference type="EMBL" id="KAK4509833.1"/>
    </source>
</evidence>
<keyword evidence="3" id="KW-1185">Reference proteome</keyword>
<comment type="caution">
    <text evidence="2">The sequence shown here is derived from an EMBL/GenBank/DDBJ whole genome shotgun (WGS) entry which is preliminary data.</text>
</comment>
<dbReference type="RefSeq" id="XP_064676499.1">
    <property type="nucleotide sequence ID" value="XM_064826401.1"/>
</dbReference>
<evidence type="ECO:0000313" key="3">
    <source>
        <dbReference type="Proteomes" id="UP001304243"/>
    </source>
</evidence>
<gene>
    <name evidence="2" type="ORF">ATC70_007137</name>
</gene>
<feature type="compositionally biased region" description="Basic and acidic residues" evidence="1">
    <location>
        <begin position="270"/>
        <end position="289"/>
    </location>
</feature>
<feature type="region of interest" description="Disordered" evidence="1">
    <location>
        <begin position="87"/>
        <end position="208"/>
    </location>
</feature>
<feature type="compositionally biased region" description="Polar residues" evidence="1">
    <location>
        <begin position="342"/>
        <end position="356"/>
    </location>
</feature>
<organism evidence="2 3">
    <name type="scientific">Mucor velutinosus</name>
    <dbReference type="NCBI Taxonomy" id="708070"/>
    <lineage>
        <taxon>Eukaryota</taxon>
        <taxon>Fungi</taxon>
        <taxon>Fungi incertae sedis</taxon>
        <taxon>Mucoromycota</taxon>
        <taxon>Mucoromycotina</taxon>
        <taxon>Mucoromycetes</taxon>
        <taxon>Mucorales</taxon>
        <taxon>Mucorineae</taxon>
        <taxon>Mucoraceae</taxon>
        <taxon>Mucor</taxon>
    </lineage>
</organism>
<dbReference type="GeneID" id="89950823"/>
<feature type="region of interest" description="Disordered" evidence="1">
    <location>
        <begin position="241"/>
        <end position="289"/>
    </location>
</feature>
<proteinExistence type="predicted"/>
<dbReference type="Proteomes" id="UP001304243">
    <property type="component" value="Unassembled WGS sequence"/>
</dbReference>
<feature type="compositionally biased region" description="Basic and acidic residues" evidence="1">
    <location>
        <begin position="148"/>
        <end position="167"/>
    </location>
</feature>
<sequence>MKKSTKFVWMYLFLAASQCQIVIDRITLLILKSSKKAYQHNDQNNGDSEQVFDNLIDTPNVPAIANNESISETQSIIATCTAQTTAVKKQSAPKHQANTAQVLPTRSPSESNIKKSKQQARANEKQRNDENQESQQGNQHKKNAQQPKGDDRDKSNDNQDRQDKQQDDDPNEDDQHEDISVKNEDEEEKINEDDGEQEEEDPVQNRRRTDATERIRFVDKRLRVKGLIAWYPSPREKRFTPHPQLGISYGRPIPEMLKPSKSQHRTRFKKSYEKKCKQQQDERINSREEMVSTEPYEINLLNRRFYYNDDGTENLYDGPEEIATKLGLEYKGSPIATVYASSPTVEQTSGPSSVPRTTPKIAAERVIPEDSKPKNADTCTRITLAAYKEDRRRKLLERNQS</sequence>
<dbReference type="AlphaFoldDB" id="A0AAN7D4C4"/>
<reference evidence="2 3" key="1">
    <citation type="submission" date="2022-11" db="EMBL/GenBank/DDBJ databases">
        <title>Mucor velutinosus strain NIH1002 WGS.</title>
        <authorList>
            <person name="Subramanian P."/>
            <person name="Mullikin J.C."/>
            <person name="Segre J.A."/>
            <person name="Zelazny A.M."/>
        </authorList>
    </citation>
    <scope>NUCLEOTIDE SEQUENCE [LARGE SCALE GENOMIC DNA]</scope>
    <source>
        <strain evidence="2 3">NIH1002</strain>
    </source>
</reference>
<evidence type="ECO:0000256" key="1">
    <source>
        <dbReference type="SAM" id="MobiDB-lite"/>
    </source>
</evidence>
<feature type="compositionally biased region" description="Acidic residues" evidence="1">
    <location>
        <begin position="184"/>
        <end position="202"/>
    </location>
</feature>